<evidence type="ECO:0000256" key="3">
    <source>
        <dbReference type="ARBA" id="ARBA00022448"/>
    </source>
</evidence>
<comment type="caution">
    <text evidence="12">The sequence shown here is derived from an EMBL/GenBank/DDBJ whole genome shotgun (WGS) entry which is preliminary data.</text>
</comment>
<dbReference type="AlphaFoldDB" id="A0A9E2W1U5"/>
<evidence type="ECO:0000256" key="8">
    <source>
        <dbReference type="ARBA" id="ARBA00022989"/>
    </source>
</evidence>
<proteinExistence type="inferred from homology"/>
<comment type="similarity">
    <text evidence="2">Belongs to the TonB family.</text>
</comment>
<keyword evidence="3" id="KW-0813">Transport</keyword>
<protein>
    <submittedName>
        <fullName evidence="12">TonB family protein</fullName>
    </submittedName>
</protein>
<organism evidence="12 13">
    <name type="scientific">Pinibacter aurantiacus</name>
    <dbReference type="NCBI Taxonomy" id="2851599"/>
    <lineage>
        <taxon>Bacteria</taxon>
        <taxon>Pseudomonadati</taxon>
        <taxon>Bacteroidota</taxon>
        <taxon>Chitinophagia</taxon>
        <taxon>Chitinophagales</taxon>
        <taxon>Chitinophagaceae</taxon>
        <taxon>Pinibacter</taxon>
    </lineage>
</organism>
<evidence type="ECO:0000256" key="10">
    <source>
        <dbReference type="SAM" id="SignalP"/>
    </source>
</evidence>
<keyword evidence="4" id="KW-1003">Cell membrane</keyword>
<dbReference type="Proteomes" id="UP000812270">
    <property type="component" value="Unassembled WGS sequence"/>
</dbReference>
<evidence type="ECO:0000256" key="4">
    <source>
        <dbReference type="ARBA" id="ARBA00022475"/>
    </source>
</evidence>
<evidence type="ECO:0000313" key="12">
    <source>
        <dbReference type="EMBL" id="MBV4356520.1"/>
    </source>
</evidence>
<feature type="chain" id="PRO_5039536198" evidence="10">
    <location>
        <begin position="22"/>
        <end position="250"/>
    </location>
</feature>
<keyword evidence="7" id="KW-0653">Protein transport</keyword>
<name>A0A9E2W1U5_9BACT</name>
<dbReference type="GO" id="GO:0098797">
    <property type="term" value="C:plasma membrane protein complex"/>
    <property type="evidence" value="ECO:0007669"/>
    <property type="project" value="TreeGrafter"/>
</dbReference>
<dbReference type="GO" id="GO:0031992">
    <property type="term" value="F:energy transducer activity"/>
    <property type="evidence" value="ECO:0007669"/>
    <property type="project" value="TreeGrafter"/>
</dbReference>
<dbReference type="GO" id="GO:0055085">
    <property type="term" value="P:transmembrane transport"/>
    <property type="evidence" value="ECO:0007669"/>
    <property type="project" value="InterPro"/>
</dbReference>
<keyword evidence="13" id="KW-1185">Reference proteome</keyword>
<dbReference type="PANTHER" id="PTHR33446:SF2">
    <property type="entry name" value="PROTEIN TONB"/>
    <property type="match status" value="1"/>
</dbReference>
<dbReference type="GO" id="GO:0015031">
    <property type="term" value="P:protein transport"/>
    <property type="evidence" value="ECO:0007669"/>
    <property type="project" value="UniProtKB-KW"/>
</dbReference>
<dbReference type="InterPro" id="IPR051045">
    <property type="entry name" value="TonB-dependent_transducer"/>
</dbReference>
<gene>
    <name evidence="12" type="ORF">KTO63_05115</name>
</gene>
<keyword evidence="10" id="KW-0732">Signal</keyword>
<evidence type="ECO:0000256" key="6">
    <source>
        <dbReference type="ARBA" id="ARBA00022692"/>
    </source>
</evidence>
<keyword evidence="9" id="KW-0472">Membrane</keyword>
<evidence type="ECO:0000313" key="13">
    <source>
        <dbReference type="Proteomes" id="UP000812270"/>
    </source>
</evidence>
<dbReference type="Pfam" id="PF03544">
    <property type="entry name" value="TonB_C"/>
    <property type="match status" value="1"/>
</dbReference>
<feature type="domain" description="TonB C-terminal" evidence="11">
    <location>
        <begin position="160"/>
        <end position="250"/>
    </location>
</feature>
<sequence length="250" mass="28572">MKFSKLVCLVLLFTCINKAFSQDGNLYLFNEKWEQATDLKKAKYLLELRKVNDSSWQGWYYNFSGPLLRIESYKNIETQALDGECTIFKPNGYIDSVSNYKNGVLDGSTLCFSDSNQCIKEVIFSNGKIVKELSQAERAAGIKTTNTSKESIEIESSFPGGTSAWGKYLSKNLKYPERAFNHDFQGNVVLQFIVLEDGSLTDIEIYHSVEYSLDKEALRMLQKSPKWQPGQKNGVNVKTYKRQPITFRLQ</sequence>
<evidence type="ECO:0000256" key="2">
    <source>
        <dbReference type="ARBA" id="ARBA00006555"/>
    </source>
</evidence>
<feature type="signal peptide" evidence="10">
    <location>
        <begin position="1"/>
        <end position="21"/>
    </location>
</feature>
<accession>A0A9E2W1U5</accession>
<dbReference type="InterPro" id="IPR037682">
    <property type="entry name" value="TonB_C"/>
</dbReference>
<keyword evidence="6" id="KW-0812">Transmembrane</keyword>
<keyword evidence="8" id="KW-1133">Transmembrane helix</keyword>
<evidence type="ECO:0000259" key="11">
    <source>
        <dbReference type="PROSITE" id="PS52015"/>
    </source>
</evidence>
<dbReference type="PANTHER" id="PTHR33446">
    <property type="entry name" value="PROTEIN TONB-RELATED"/>
    <property type="match status" value="1"/>
</dbReference>
<reference evidence="12" key="1">
    <citation type="submission" date="2021-06" db="EMBL/GenBank/DDBJ databases">
        <authorList>
            <person name="Huq M.A."/>
        </authorList>
    </citation>
    <scope>NUCLEOTIDE SEQUENCE</scope>
    <source>
        <strain evidence="12">MAH-26</strain>
    </source>
</reference>
<keyword evidence="5" id="KW-0997">Cell inner membrane</keyword>
<evidence type="ECO:0000256" key="1">
    <source>
        <dbReference type="ARBA" id="ARBA00004383"/>
    </source>
</evidence>
<dbReference type="RefSeq" id="WP_217790151.1">
    <property type="nucleotide sequence ID" value="NZ_JAHSPG010000002.1"/>
</dbReference>
<dbReference type="InterPro" id="IPR006260">
    <property type="entry name" value="TonB/TolA_C"/>
</dbReference>
<comment type="subcellular location">
    <subcellularLocation>
        <location evidence="1">Cell inner membrane</location>
        <topology evidence="1">Single-pass membrane protein</topology>
        <orientation evidence="1">Periplasmic side</orientation>
    </subcellularLocation>
</comment>
<dbReference type="NCBIfam" id="TIGR01352">
    <property type="entry name" value="tonB_Cterm"/>
    <property type="match status" value="1"/>
</dbReference>
<dbReference type="EMBL" id="JAHSPG010000002">
    <property type="protein sequence ID" value="MBV4356520.1"/>
    <property type="molecule type" value="Genomic_DNA"/>
</dbReference>
<dbReference type="PROSITE" id="PS52015">
    <property type="entry name" value="TONB_CTD"/>
    <property type="match status" value="1"/>
</dbReference>
<evidence type="ECO:0000256" key="5">
    <source>
        <dbReference type="ARBA" id="ARBA00022519"/>
    </source>
</evidence>
<evidence type="ECO:0000256" key="7">
    <source>
        <dbReference type="ARBA" id="ARBA00022927"/>
    </source>
</evidence>
<evidence type="ECO:0000256" key="9">
    <source>
        <dbReference type="ARBA" id="ARBA00023136"/>
    </source>
</evidence>